<evidence type="ECO:0000256" key="2">
    <source>
        <dbReference type="ARBA" id="ARBA00023002"/>
    </source>
</evidence>
<dbReference type="InterPro" id="IPR002347">
    <property type="entry name" value="SDR_fam"/>
</dbReference>
<dbReference type="Proteomes" id="UP000799640">
    <property type="component" value="Unassembled WGS sequence"/>
</dbReference>
<proteinExistence type="predicted"/>
<dbReference type="PROSITE" id="PS00061">
    <property type="entry name" value="ADH_SHORT"/>
    <property type="match status" value="1"/>
</dbReference>
<accession>A0A6G1I887</accession>
<dbReference type="Pfam" id="PF13561">
    <property type="entry name" value="adh_short_C2"/>
    <property type="match status" value="1"/>
</dbReference>
<dbReference type="AlphaFoldDB" id="A0A6G1I887"/>
<dbReference type="PANTHER" id="PTHR43639">
    <property type="entry name" value="OXIDOREDUCTASE, SHORT-CHAIN DEHYDROGENASE/REDUCTASE FAMILY (AFU_ORTHOLOGUE AFUA_5G02870)"/>
    <property type="match status" value="1"/>
</dbReference>
<evidence type="ECO:0000313" key="3">
    <source>
        <dbReference type="EMBL" id="KAF2404523.1"/>
    </source>
</evidence>
<protein>
    <submittedName>
        <fullName evidence="3">Putative alcohol dehydrogenase</fullName>
    </submittedName>
</protein>
<dbReference type="InterPro" id="IPR036291">
    <property type="entry name" value="NAD(P)-bd_dom_sf"/>
</dbReference>
<evidence type="ECO:0000256" key="1">
    <source>
        <dbReference type="ARBA" id="ARBA00022857"/>
    </source>
</evidence>
<organism evidence="3 4">
    <name type="scientific">Trichodelitschia bisporula</name>
    <dbReference type="NCBI Taxonomy" id="703511"/>
    <lineage>
        <taxon>Eukaryota</taxon>
        <taxon>Fungi</taxon>
        <taxon>Dikarya</taxon>
        <taxon>Ascomycota</taxon>
        <taxon>Pezizomycotina</taxon>
        <taxon>Dothideomycetes</taxon>
        <taxon>Dothideomycetes incertae sedis</taxon>
        <taxon>Phaeotrichales</taxon>
        <taxon>Phaeotrichaceae</taxon>
        <taxon>Trichodelitschia</taxon>
    </lineage>
</organism>
<reference evidence="3" key="1">
    <citation type="journal article" date="2020" name="Stud. Mycol.">
        <title>101 Dothideomycetes genomes: a test case for predicting lifestyles and emergence of pathogens.</title>
        <authorList>
            <person name="Haridas S."/>
            <person name="Albert R."/>
            <person name="Binder M."/>
            <person name="Bloem J."/>
            <person name="Labutti K."/>
            <person name="Salamov A."/>
            <person name="Andreopoulos B."/>
            <person name="Baker S."/>
            <person name="Barry K."/>
            <person name="Bills G."/>
            <person name="Bluhm B."/>
            <person name="Cannon C."/>
            <person name="Castanera R."/>
            <person name="Culley D."/>
            <person name="Daum C."/>
            <person name="Ezra D."/>
            <person name="Gonzalez J."/>
            <person name="Henrissat B."/>
            <person name="Kuo A."/>
            <person name="Liang C."/>
            <person name="Lipzen A."/>
            <person name="Lutzoni F."/>
            <person name="Magnuson J."/>
            <person name="Mondo S."/>
            <person name="Nolan M."/>
            <person name="Ohm R."/>
            <person name="Pangilinan J."/>
            <person name="Park H.-J."/>
            <person name="Ramirez L."/>
            <person name="Alfaro M."/>
            <person name="Sun H."/>
            <person name="Tritt A."/>
            <person name="Yoshinaga Y."/>
            <person name="Zwiers L.-H."/>
            <person name="Turgeon B."/>
            <person name="Goodwin S."/>
            <person name="Spatafora J."/>
            <person name="Crous P."/>
            <person name="Grigoriev I."/>
        </authorList>
    </citation>
    <scope>NUCLEOTIDE SEQUENCE</scope>
    <source>
        <strain evidence="3">CBS 262.69</strain>
    </source>
</reference>
<sequence length="258" mass="27456">MGRLQGKVAIVTGGGSGFGEGIAKAFAKEGANVIIADIAVEGGKRVESEIEAEKVQGGGSAVFLEFDCTKREAWEKGLEVAKEKFGKLDIVVNNAGTTYRKKPSIEVTDAEFDKILNVNIKSIYLSVSVVMPYFVERKYGVYLNTSSVAGTRVRPGQVFYGGTKGFLNTVTQGLAAEYGPDGVRVNSICPLRGATGLLEMFSGVPDTPEERARFAQSVPLRRMSFPEDIAAAAIYLASDEAAFVSGVNLPVDGGRLTV</sequence>
<dbReference type="PRINTS" id="PR00081">
    <property type="entry name" value="GDHRDH"/>
</dbReference>
<dbReference type="PRINTS" id="PR00080">
    <property type="entry name" value="SDRFAMILY"/>
</dbReference>
<keyword evidence="2" id="KW-0560">Oxidoreductase</keyword>
<dbReference type="OrthoDB" id="294295at2759"/>
<keyword evidence="1" id="KW-0521">NADP</keyword>
<dbReference type="PANTHER" id="PTHR43639:SF5">
    <property type="entry name" value="OXIDOREDUCTASE, SHORT-CHAIN DEHYDROGENASE_REDUCTASE FAMILY (AFU_ORTHOLOGUE AFUA_6G09140)"/>
    <property type="match status" value="1"/>
</dbReference>
<keyword evidence="4" id="KW-1185">Reference proteome</keyword>
<dbReference type="NCBIfam" id="NF005559">
    <property type="entry name" value="PRK07231.1"/>
    <property type="match status" value="1"/>
</dbReference>
<dbReference type="EMBL" id="ML996688">
    <property type="protein sequence ID" value="KAF2404523.1"/>
    <property type="molecule type" value="Genomic_DNA"/>
</dbReference>
<name>A0A6G1I887_9PEZI</name>
<dbReference type="GO" id="GO:0016491">
    <property type="term" value="F:oxidoreductase activity"/>
    <property type="evidence" value="ECO:0007669"/>
    <property type="project" value="UniProtKB-KW"/>
</dbReference>
<evidence type="ECO:0000313" key="4">
    <source>
        <dbReference type="Proteomes" id="UP000799640"/>
    </source>
</evidence>
<dbReference type="FunFam" id="3.40.50.720:FF:000084">
    <property type="entry name" value="Short-chain dehydrogenase reductase"/>
    <property type="match status" value="1"/>
</dbReference>
<dbReference type="InterPro" id="IPR020904">
    <property type="entry name" value="Sc_DH/Rdtase_CS"/>
</dbReference>
<dbReference type="Gene3D" id="3.40.50.720">
    <property type="entry name" value="NAD(P)-binding Rossmann-like Domain"/>
    <property type="match status" value="1"/>
</dbReference>
<gene>
    <name evidence="3" type="ORF">EJ06DRAFT_207714</name>
</gene>
<dbReference type="SUPFAM" id="SSF51735">
    <property type="entry name" value="NAD(P)-binding Rossmann-fold domains"/>
    <property type="match status" value="1"/>
</dbReference>